<dbReference type="GO" id="GO:0003677">
    <property type="term" value="F:DNA binding"/>
    <property type="evidence" value="ECO:0007669"/>
    <property type="project" value="InterPro"/>
</dbReference>
<dbReference type="Gene3D" id="3.30.930.30">
    <property type="match status" value="1"/>
</dbReference>
<dbReference type="Pfam" id="PF01076">
    <property type="entry name" value="Mob_Pre"/>
    <property type="match status" value="1"/>
</dbReference>
<accession>A0A5J4Q9F4</accession>
<dbReference type="CDD" id="cd17242">
    <property type="entry name" value="MobM_relaxase"/>
    <property type="match status" value="1"/>
</dbReference>
<protein>
    <submittedName>
        <fullName evidence="2">Plasmid recombination enzyme</fullName>
    </submittedName>
</protein>
<evidence type="ECO:0000256" key="1">
    <source>
        <dbReference type="SAM" id="Coils"/>
    </source>
</evidence>
<gene>
    <name evidence="2" type="ORF">EZS27_031348</name>
</gene>
<dbReference type="InterPro" id="IPR001668">
    <property type="entry name" value="Mob_Pre"/>
</dbReference>
<dbReference type="NCBIfam" id="NF041497">
    <property type="entry name" value="MobV"/>
    <property type="match status" value="1"/>
</dbReference>
<proteinExistence type="predicted"/>
<evidence type="ECO:0000313" key="2">
    <source>
        <dbReference type="EMBL" id="KAA6318676.1"/>
    </source>
</evidence>
<organism evidence="2">
    <name type="scientific">termite gut metagenome</name>
    <dbReference type="NCBI Taxonomy" id="433724"/>
    <lineage>
        <taxon>unclassified sequences</taxon>
        <taxon>metagenomes</taxon>
        <taxon>organismal metagenomes</taxon>
    </lineage>
</organism>
<feature type="coiled-coil region" evidence="1">
    <location>
        <begin position="213"/>
        <end position="293"/>
    </location>
</feature>
<sequence>MGYVVLHLKKALGNDAGTSAHIERTIHPKNADESRTHLNRELIGFPQNVKNRTEAIQHRIENAGITRKIGKNQVRAIGVMLSGSPDDMKRIEDAGNLNDWCADSVDWLQKTFGADNVVSAVLHRDETTPHIHATVVPIVTGERRKAREEKPIEGKKKYRKKNPNTARLCADDVMARDKLKGYQDSYARRMQVYGLQRGIEGSEAKHINTQQYYRELYVKNKDLQENIQTLLKQKSAEQKELSKLKAQVNAERLKESISDLFTGSKTKKLEQENAKLKITVQHLETQLTKEKMEKH</sequence>
<dbReference type="GO" id="GO:0006310">
    <property type="term" value="P:DNA recombination"/>
    <property type="evidence" value="ECO:0007669"/>
    <property type="project" value="InterPro"/>
</dbReference>
<dbReference type="EMBL" id="SNRY01004117">
    <property type="protein sequence ID" value="KAA6318676.1"/>
    <property type="molecule type" value="Genomic_DNA"/>
</dbReference>
<reference evidence="2" key="1">
    <citation type="submission" date="2019-03" db="EMBL/GenBank/DDBJ databases">
        <title>Single cell metagenomics reveals metabolic interactions within the superorganism composed of flagellate Streblomastix strix and complex community of Bacteroidetes bacteria on its surface.</title>
        <authorList>
            <person name="Treitli S.C."/>
            <person name="Kolisko M."/>
            <person name="Husnik F."/>
            <person name="Keeling P."/>
            <person name="Hampl V."/>
        </authorList>
    </citation>
    <scope>NUCLEOTIDE SEQUENCE</scope>
    <source>
        <strain evidence="2">STM</strain>
    </source>
</reference>
<name>A0A5J4Q9F4_9ZZZZ</name>
<dbReference type="AlphaFoldDB" id="A0A5J4Q9F4"/>
<keyword evidence="1" id="KW-0175">Coiled coil</keyword>
<comment type="caution">
    <text evidence="2">The sequence shown here is derived from an EMBL/GenBank/DDBJ whole genome shotgun (WGS) entry which is preliminary data.</text>
</comment>